<dbReference type="VEuPathDB" id="FungiDB:ASPWEDRAFT_179271"/>
<dbReference type="GO" id="GO:0004672">
    <property type="term" value="F:protein kinase activity"/>
    <property type="evidence" value="ECO:0007669"/>
    <property type="project" value="InterPro"/>
</dbReference>
<dbReference type="InterPro" id="IPR008984">
    <property type="entry name" value="SMAD_FHA_dom_sf"/>
</dbReference>
<feature type="domain" description="FHA" evidence="6">
    <location>
        <begin position="51"/>
        <end position="110"/>
    </location>
</feature>
<dbReference type="STRING" id="1073089.A0A1L9S322"/>
<evidence type="ECO:0000313" key="9">
    <source>
        <dbReference type="Proteomes" id="UP000184383"/>
    </source>
</evidence>
<dbReference type="SMART" id="SM00220">
    <property type="entry name" value="S_TKc"/>
    <property type="match status" value="1"/>
</dbReference>
<dbReference type="InterPro" id="IPR008271">
    <property type="entry name" value="Ser/Thr_kinase_AS"/>
</dbReference>
<feature type="compositionally biased region" description="Low complexity" evidence="5">
    <location>
        <begin position="599"/>
        <end position="610"/>
    </location>
</feature>
<gene>
    <name evidence="8" type="ORF">ASPWEDRAFT_179271</name>
</gene>
<dbReference type="PROSITE" id="PS50011">
    <property type="entry name" value="PROTEIN_KINASE_DOM"/>
    <property type="match status" value="1"/>
</dbReference>
<dbReference type="InterPro" id="IPR000253">
    <property type="entry name" value="FHA_dom"/>
</dbReference>
<dbReference type="InterPro" id="IPR011009">
    <property type="entry name" value="Kinase-like_dom_sf"/>
</dbReference>
<dbReference type="Gene3D" id="3.30.200.20">
    <property type="entry name" value="Phosphorylase Kinase, domain 1"/>
    <property type="match status" value="1"/>
</dbReference>
<dbReference type="PROSITE" id="PS00108">
    <property type="entry name" value="PROTEIN_KINASE_ST"/>
    <property type="match status" value="1"/>
</dbReference>
<keyword evidence="9" id="KW-1185">Reference proteome</keyword>
<dbReference type="Pfam" id="PF00069">
    <property type="entry name" value="Pkinase"/>
    <property type="match status" value="1"/>
</dbReference>
<evidence type="ECO:0000256" key="5">
    <source>
        <dbReference type="SAM" id="MobiDB-lite"/>
    </source>
</evidence>
<organism evidence="8 9">
    <name type="scientific">Aspergillus wentii DTO 134E9</name>
    <dbReference type="NCBI Taxonomy" id="1073089"/>
    <lineage>
        <taxon>Eukaryota</taxon>
        <taxon>Fungi</taxon>
        <taxon>Dikarya</taxon>
        <taxon>Ascomycota</taxon>
        <taxon>Pezizomycotina</taxon>
        <taxon>Eurotiomycetes</taxon>
        <taxon>Eurotiomycetidae</taxon>
        <taxon>Eurotiales</taxon>
        <taxon>Aspergillaceae</taxon>
        <taxon>Aspergillus</taxon>
        <taxon>Aspergillus subgen. Cremei</taxon>
    </lineage>
</organism>
<dbReference type="Gene3D" id="1.10.510.10">
    <property type="entry name" value="Transferase(Phosphotransferase) domain 1"/>
    <property type="match status" value="1"/>
</dbReference>
<proteinExistence type="inferred from homology"/>
<feature type="domain" description="Protein kinase" evidence="7">
    <location>
        <begin position="162"/>
        <end position="465"/>
    </location>
</feature>
<dbReference type="InterPro" id="IPR017441">
    <property type="entry name" value="Protein_kinase_ATP_BS"/>
</dbReference>
<dbReference type="CDD" id="cd22670">
    <property type="entry name" value="FHA_MEK1-like"/>
    <property type="match status" value="1"/>
</dbReference>
<accession>A0A1L9S322</accession>
<evidence type="ECO:0000256" key="4">
    <source>
        <dbReference type="PROSITE-ProRule" id="PRU10141"/>
    </source>
</evidence>
<dbReference type="PROSITE" id="PS50006">
    <property type="entry name" value="FHA_DOMAIN"/>
    <property type="match status" value="1"/>
</dbReference>
<keyword evidence="2 4" id="KW-0547">Nucleotide-binding</keyword>
<dbReference type="GO" id="GO:0005524">
    <property type="term" value="F:ATP binding"/>
    <property type="evidence" value="ECO:0007669"/>
    <property type="project" value="UniProtKB-UniRule"/>
</dbReference>
<evidence type="ECO:0000259" key="6">
    <source>
        <dbReference type="PROSITE" id="PS50006"/>
    </source>
</evidence>
<evidence type="ECO:0000256" key="1">
    <source>
        <dbReference type="ARBA" id="ARBA00005575"/>
    </source>
</evidence>
<feature type="compositionally biased region" description="Basic and acidic residues" evidence="5">
    <location>
        <begin position="574"/>
        <end position="595"/>
    </location>
</feature>
<dbReference type="Proteomes" id="UP000184383">
    <property type="component" value="Unassembled WGS sequence"/>
</dbReference>
<name>A0A1L9S322_ASPWE</name>
<dbReference type="OrthoDB" id="74764at2759"/>
<sequence>MDLPLTDTLMSNNCGQPFPTTPGCFVGTLSEWNPRTEQTTNPLLIYSHEEIYIGRDRRRCQYIIENPFISNKHLRIYTVIFDQESPLEVAPLIYAQDLSMNGTLWNGYQMGKGSGSFLLSNGDTLRLSPNVYLQFQCKRHKEESYFDMLQRIEMKEFMDQYVVTQRMLGSGAFGQVHMAFNKETGQQLACKIVDLRAVRDRAVEQVEEEHSKFFMQPCGSTANKKAMNAKIVAIREMKNKKIQEKLSIYNREAKVLETLSHPNIISVEKVIKSSNTMQVKRNGDLFSFIQHKGGKLGDIESAVIVRQVLMALDYLHDRDIVHRDLKPDNILMTSLADGCRVVLTDFGCARPVKSTIERMSTMVGTFEYSAPEVLKSDKRGYTKAVDLWSMGCVTVVLLTGDSAFKDPVTCSYSVELAQKGDLDKLETDMDWDKVGKRAKDFVRKLLVLDETKRMDVKHALRHSWFTNPAHRREFEALYQRSIKDWKPRVHKGPLVVDLSSLIKISESPKSGQSQYEQVRRLDSSEVDVEQTSQPYDVASLTTSTSSVSTSSIKLGNCMSHCRTRFSPTLSDPELPPHHRVENRKRNTPESLRDGKTNASDSSSQDQIPSSTDAWINDNKTVEPGLEKAQKMEQGDQPKPVSPRLPAVHHREHLWPTEYESFDQRTINHGTGGECPKSDTRDDEFGDEVYEEVSHSITGQWQHIIYGTGMF</sequence>
<dbReference type="GeneID" id="63747638"/>
<feature type="binding site" evidence="4">
    <location>
        <position position="191"/>
    </location>
    <ligand>
        <name>ATP</name>
        <dbReference type="ChEBI" id="CHEBI:30616"/>
    </ligand>
</feature>
<evidence type="ECO:0000313" key="8">
    <source>
        <dbReference type="EMBL" id="OJJ41553.1"/>
    </source>
</evidence>
<dbReference type="RefSeq" id="XP_040695229.1">
    <property type="nucleotide sequence ID" value="XM_040831790.1"/>
</dbReference>
<feature type="region of interest" description="Disordered" evidence="5">
    <location>
        <begin position="566"/>
        <end position="617"/>
    </location>
</feature>
<evidence type="ECO:0000259" key="7">
    <source>
        <dbReference type="PROSITE" id="PS50011"/>
    </source>
</evidence>
<evidence type="ECO:0000256" key="2">
    <source>
        <dbReference type="ARBA" id="ARBA00022741"/>
    </source>
</evidence>
<keyword evidence="3 4" id="KW-0067">ATP-binding</keyword>
<evidence type="ECO:0000256" key="3">
    <source>
        <dbReference type="ARBA" id="ARBA00022840"/>
    </source>
</evidence>
<dbReference type="EMBL" id="KV878209">
    <property type="protein sequence ID" value="OJJ41553.1"/>
    <property type="molecule type" value="Genomic_DNA"/>
</dbReference>
<dbReference type="Gene3D" id="2.60.200.20">
    <property type="match status" value="1"/>
</dbReference>
<reference evidence="9" key="1">
    <citation type="journal article" date="2017" name="Genome Biol.">
        <title>Comparative genomics reveals high biological diversity and specific adaptations in the industrially and medically important fungal genus Aspergillus.</title>
        <authorList>
            <person name="de Vries R.P."/>
            <person name="Riley R."/>
            <person name="Wiebenga A."/>
            <person name="Aguilar-Osorio G."/>
            <person name="Amillis S."/>
            <person name="Uchima C.A."/>
            <person name="Anderluh G."/>
            <person name="Asadollahi M."/>
            <person name="Askin M."/>
            <person name="Barry K."/>
            <person name="Battaglia E."/>
            <person name="Bayram O."/>
            <person name="Benocci T."/>
            <person name="Braus-Stromeyer S.A."/>
            <person name="Caldana C."/>
            <person name="Canovas D."/>
            <person name="Cerqueira G.C."/>
            <person name="Chen F."/>
            <person name="Chen W."/>
            <person name="Choi C."/>
            <person name="Clum A."/>
            <person name="Dos Santos R.A."/>
            <person name="Damasio A.R."/>
            <person name="Diallinas G."/>
            <person name="Emri T."/>
            <person name="Fekete E."/>
            <person name="Flipphi M."/>
            <person name="Freyberg S."/>
            <person name="Gallo A."/>
            <person name="Gournas C."/>
            <person name="Habgood R."/>
            <person name="Hainaut M."/>
            <person name="Harispe M.L."/>
            <person name="Henrissat B."/>
            <person name="Hilden K.S."/>
            <person name="Hope R."/>
            <person name="Hossain A."/>
            <person name="Karabika E."/>
            <person name="Karaffa L."/>
            <person name="Karanyi Z."/>
            <person name="Krasevec N."/>
            <person name="Kuo A."/>
            <person name="Kusch H."/>
            <person name="LaButti K."/>
            <person name="Lagendijk E.L."/>
            <person name="Lapidus A."/>
            <person name="Levasseur A."/>
            <person name="Lindquist E."/>
            <person name="Lipzen A."/>
            <person name="Logrieco A.F."/>
            <person name="MacCabe A."/>
            <person name="Maekelae M.R."/>
            <person name="Malavazi I."/>
            <person name="Melin P."/>
            <person name="Meyer V."/>
            <person name="Mielnichuk N."/>
            <person name="Miskei M."/>
            <person name="Molnar A.P."/>
            <person name="Mule G."/>
            <person name="Ngan C.Y."/>
            <person name="Orejas M."/>
            <person name="Orosz E."/>
            <person name="Ouedraogo J.P."/>
            <person name="Overkamp K.M."/>
            <person name="Park H.-S."/>
            <person name="Perrone G."/>
            <person name="Piumi F."/>
            <person name="Punt P.J."/>
            <person name="Ram A.F."/>
            <person name="Ramon A."/>
            <person name="Rauscher S."/>
            <person name="Record E."/>
            <person name="Riano-Pachon D.M."/>
            <person name="Robert V."/>
            <person name="Roehrig J."/>
            <person name="Ruller R."/>
            <person name="Salamov A."/>
            <person name="Salih N.S."/>
            <person name="Samson R.A."/>
            <person name="Sandor E."/>
            <person name="Sanguinetti M."/>
            <person name="Schuetze T."/>
            <person name="Sepcic K."/>
            <person name="Shelest E."/>
            <person name="Sherlock G."/>
            <person name="Sophianopoulou V."/>
            <person name="Squina F.M."/>
            <person name="Sun H."/>
            <person name="Susca A."/>
            <person name="Todd R.B."/>
            <person name="Tsang A."/>
            <person name="Unkles S.E."/>
            <person name="van de Wiele N."/>
            <person name="van Rossen-Uffink D."/>
            <person name="Oliveira J.V."/>
            <person name="Vesth T.C."/>
            <person name="Visser J."/>
            <person name="Yu J.-H."/>
            <person name="Zhou M."/>
            <person name="Andersen M.R."/>
            <person name="Archer D.B."/>
            <person name="Baker S.E."/>
            <person name="Benoit I."/>
            <person name="Brakhage A.A."/>
            <person name="Braus G.H."/>
            <person name="Fischer R."/>
            <person name="Frisvad J.C."/>
            <person name="Goldman G.H."/>
            <person name="Houbraken J."/>
            <person name="Oakley B."/>
            <person name="Pocsi I."/>
            <person name="Scazzocchio C."/>
            <person name="Seiboth B."/>
            <person name="vanKuyk P.A."/>
            <person name="Wortman J."/>
            <person name="Dyer P.S."/>
            <person name="Grigoriev I.V."/>
        </authorList>
    </citation>
    <scope>NUCLEOTIDE SEQUENCE [LARGE SCALE GENOMIC DNA]</scope>
    <source>
        <strain evidence="9">DTO 134E9</strain>
    </source>
</reference>
<dbReference type="PROSITE" id="PS00107">
    <property type="entry name" value="PROTEIN_KINASE_ATP"/>
    <property type="match status" value="1"/>
</dbReference>
<dbReference type="SUPFAM" id="SSF56112">
    <property type="entry name" value="Protein kinase-like (PK-like)"/>
    <property type="match status" value="1"/>
</dbReference>
<protein>
    <submittedName>
        <fullName evidence="8">Uncharacterized protein</fullName>
    </submittedName>
</protein>
<dbReference type="SUPFAM" id="SSF49879">
    <property type="entry name" value="SMAD/FHA domain"/>
    <property type="match status" value="1"/>
</dbReference>
<dbReference type="Pfam" id="PF00498">
    <property type="entry name" value="FHA"/>
    <property type="match status" value="1"/>
</dbReference>
<dbReference type="InterPro" id="IPR000719">
    <property type="entry name" value="Prot_kinase_dom"/>
</dbReference>
<comment type="similarity">
    <text evidence="1">Belongs to the protein kinase superfamily. CAMK Ser/Thr protein kinase family. CHEK2 subfamily.</text>
</comment>
<dbReference type="SMART" id="SM00240">
    <property type="entry name" value="FHA"/>
    <property type="match status" value="1"/>
</dbReference>
<dbReference type="AlphaFoldDB" id="A0A1L9S322"/>
<dbReference type="PANTHER" id="PTHR24347">
    <property type="entry name" value="SERINE/THREONINE-PROTEIN KINASE"/>
    <property type="match status" value="1"/>
</dbReference>